<evidence type="ECO:0000313" key="2">
    <source>
        <dbReference type="Proteomes" id="UP000886998"/>
    </source>
</evidence>
<reference evidence="1" key="1">
    <citation type="submission" date="2020-08" db="EMBL/GenBank/DDBJ databases">
        <title>Multicomponent nature underlies the extraordinary mechanical properties of spider dragline silk.</title>
        <authorList>
            <person name="Kono N."/>
            <person name="Nakamura H."/>
            <person name="Mori M."/>
            <person name="Yoshida Y."/>
            <person name="Ohtoshi R."/>
            <person name="Malay A.D."/>
            <person name="Moran D.A.P."/>
            <person name="Tomita M."/>
            <person name="Numata K."/>
            <person name="Arakawa K."/>
        </authorList>
    </citation>
    <scope>NUCLEOTIDE SEQUENCE</scope>
</reference>
<dbReference type="EMBL" id="BMAV01012601">
    <property type="protein sequence ID" value="GFY59416.1"/>
    <property type="molecule type" value="Genomic_DNA"/>
</dbReference>
<accession>A0A8X7C6L6</accession>
<evidence type="ECO:0000313" key="1">
    <source>
        <dbReference type="EMBL" id="GFY59416.1"/>
    </source>
</evidence>
<dbReference type="AlphaFoldDB" id="A0A8X7C6L6"/>
<dbReference type="Proteomes" id="UP000886998">
    <property type="component" value="Unassembled WGS sequence"/>
</dbReference>
<comment type="caution">
    <text evidence="1">The sequence shown here is derived from an EMBL/GenBank/DDBJ whole genome shotgun (WGS) entry which is preliminary data.</text>
</comment>
<keyword evidence="2" id="KW-1185">Reference proteome</keyword>
<protein>
    <submittedName>
        <fullName evidence="1">Uncharacterized protein</fullName>
    </submittedName>
</protein>
<name>A0A8X7C6L6_9ARAC</name>
<organism evidence="1 2">
    <name type="scientific">Trichonephila inaurata madagascariensis</name>
    <dbReference type="NCBI Taxonomy" id="2747483"/>
    <lineage>
        <taxon>Eukaryota</taxon>
        <taxon>Metazoa</taxon>
        <taxon>Ecdysozoa</taxon>
        <taxon>Arthropoda</taxon>
        <taxon>Chelicerata</taxon>
        <taxon>Arachnida</taxon>
        <taxon>Araneae</taxon>
        <taxon>Araneomorphae</taxon>
        <taxon>Entelegynae</taxon>
        <taxon>Araneoidea</taxon>
        <taxon>Nephilidae</taxon>
        <taxon>Trichonephila</taxon>
        <taxon>Trichonephila inaurata</taxon>
    </lineage>
</organism>
<gene>
    <name evidence="1" type="ORF">TNIN_318661</name>
</gene>
<proteinExistence type="predicted"/>
<sequence length="90" mass="10175">MERRVLRRRMARRKWPAVSFRSAMLPESCTGSMYGDEENQCTLSIPIAPANGSPTECCASAGRSARSMWMLRGVRTTMTHSWLASYIVFL</sequence>